<dbReference type="Gene3D" id="1.10.1410.10">
    <property type="match status" value="1"/>
</dbReference>
<dbReference type="InterPro" id="IPR007010">
    <property type="entry name" value="PolA_pol_RNA-bd_dom"/>
</dbReference>
<keyword evidence="4" id="KW-0507">mRNA processing</keyword>
<comment type="subcellular location">
    <subcellularLocation>
        <location evidence="1">Nucleus</location>
    </subcellularLocation>
</comment>
<dbReference type="EMBL" id="UXSR01006397">
    <property type="protein sequence ID" value="VDD84476.1"/>
    <property type="molecule type" value="Genomic_DNA"/>
</dbReference>
<name>A0A3P6IAM6_MESCO</name>
<dbReference type="InterPro" id="IPR007012">
    <property type="entry name" value="PolA_pol_cen_dom"/>
</dbReference>
<evidence type="ECO:0000256" key="7">
    <source>
        <dbReference type="ARBA" id="ARBA00022840"/>
    </source>
</evidence>
<dbReference type="GO" id="GO:0006397">
    <property type="term" value="P:mRNA processing"/>
    <property type="evidence" value="ECO:0007669"/>
    <property type="project" value="UniProtKB-KW"/>
</dbReference>
<dbReference type="PANTHER" id="PTHR10682">
    <property type="entry name" value="POLY A POLYMERASE"/>
    <property type="match status" value="1"/>
</dbReference>
<evidence type="ECO:0000259" key="11">
    <source>
        <dbReference type="Pfam" id="PF04928"/>
    </source>
</evidence>
<proteinExistence type="inferred from homology"/>
<evidence type="ECO:0000256" key="4">
    <source>
        <dbReference type="ARBA" id="ARBA00022664"/>
    </source>
</evidence>
<dbReference type="GO" id="GO:0005524">
    <property type="term" value="F:ATP binding"/>
    <property type="evidence" value="ECO:0007669"/>
    <property type="project" value="UniProtKB-KW"/>
</dbReference>
<evidence type="ECO:0000313" key="13">
    <source>
        <dbReference type="Proteomes" id="UP000267029"/>
    </source>
</evidence>
<keyword evidence="8" id="KW-0539">Nucleus</keyword>
<gene>
    <name evidence="12" type="ORF">MCOS_LOCUS10479</name>
</gene>
<dbReference type="GO" id="GO:0031123">
    <property type="term" value="P:RNA 3'-end processing"/>
    <property type="evidence" value="ECO:0007669"/>
    <property type="project" value="InterPro"/>
</dbReference>
<evidence type="ECO:0000256" key="6">
    <source>
        <dbReference type="ARBA" id="ARBA00022741"/>
    </source>
</evidence>
<comment type="similarity">
    <text evidence="2">Belongs to the poly(A) polymerase family.</text>
</comment>
<evidence type="ECO:0000256" key="8">
    <source>
        <dbReference type="ARBA" id="ARBA00023242"/>
    </source>
</evidence>
<reference evidence="12 13" key="1">
    <citation type="submission" date="2018-10" db="EMBL/GenBank/DDBJ databases">
        <authorList>
            <consortium name="Pathogen Informatics"/>
        </authorList>
    </citation>
    <scope>NUCLEOTIDE SEQUENCE [LARGE SCALE GENOMIC DNA]</scope>
</reference>
<feature type="domain" description="Poly(A) polymerase central" evidence="11">
    <location>
        <begin position="9"/>
        <end position="78"/>
    </location>
</feature>
<keyword evidence="5" id="KW-0808">Transferase</keyword>
<evidence type="ECO:0000313" key="12">
    <source>
        <dbReference type="EMBL" id="VDD84476.1"/>
    </source>
</evidence>
<sequence>MHESEYIAMLNLPVWDPRHNPADRYHLMPILTPSYPSQNSAYNLQRSNRIIIKREMKRGHAVVKEILLRKRPWSDLFEPAFFFTYRHFIVVIVSAVEKRCFMERCGLVESRLRVLVSNAENNCCVKIAHVNCRAIGKGPEDGTDAAFVKEWFIGMEFSHKRIT</sequence>
<comment type="catalytic activity">
    <reaction evidence="9">
        <text>RNA(n) + ATP = RNA(n)-3'-adenine ribonucleotide + diphosphate</text>
        <dbReference type="Rhea" id="RHEA:11332"/>
        <dbReference type="Rhea" id="RHEA-COMP:14527"/>
        <dbReference type="Rhea" id="RHEA-COMP:17347"/>
        <dbReference type="ChEBI" id="CHEBI:30616"/>
        <dbReference type="ChEBI" id="CHEBI:33019"/>
        <dbReference type="ChEBI" id="CHEBI:140395"/>
        <dbReference type="ChEBI" id="CHEBI:173115"/>
        <dbReference type="EC" id="2.7.7.19"/>
    </reaction>
</comment>
<keyword evidence="7" id="KW-0067">ATP-binding</keyword>
<evidence type="ECO:0000256" key="1">
    <source>
        <dbReference type="ARBA" id="ARBA00004123"/>
    </source>
</evidence>
<accession>A0A3P6IAM6</accession>
<keyword evidence="13" id="KW-1185">Reference proteome</keyword>
<dbReference type="Pfam" id="PF04926">
    <property type="entry name" value="PAP_RNA-bind"/>
    <property type="match status" value="1"/>
</dbReference>
<dbReference type="AlphaFoldDB" id="A0A3P6IAM6"/>
<dbReference type="SUPFAM" id="SSF81631">
    <property type="entry name" value="PAP/OAS1 substrate-binding domain"/>
    <property type="match status" value="1"/>
</dbReference>
<keyword evidence="6" id="KW-0547">Nucleotide-binding</keyword>
<organism evidence="12 13">
    <name type="scientific">Mesocestoides corti</name>
    <name type="common">Flatworm</name>
    <dbReference type="NCBI Taxonomy" id="53468"/>
    <lineage>
        <taxon>Eukaryota</taxon>
        <taxon>Metazoa</taxon>
        <taxon>Spiralia</taxon>
        <taxon>Lophotrochozoa</taxon>
        <taxon>Platyhelminthes</taxon>
        <taxon>Cestoda</taxon>
        <taxon>Eucestoda</taxon>
        <taxon>Cyclophyllidea</taxon>
        <taxon>Mesocestoididae</taxon>
        <taxon>Mesocestoides</taxon>
    </lineage>
</organism>
<dbReference type="STRING" id="53468.A0A3P6IAM6"/>
<dbReference type="GO" id="GO:0003723">
    <property type="term" value="F:RNA binding"/>
    <property type="evidence" value="ECO:0007669"/>
    <property type="project" value="InterPro"/>
</dbReference>
<evidence type="ECO:0000259" key="10">
    <source>
        <dbReference type="Pfam" id="PF04926"/>
    </source>
</evidence>
<evidence type="ECO:0000256" key="9">
    <source>
        <dbReference type="ARBA" id="ARBA00048830"/>
    </source>
</evidence>
<dbReference type="Gene3D" id="3.30.70.590">
    <property type="entry name" value="Poly(A) polymerase predicted RNA binding domain"/>
    <property type="match status" value="1"/>
</dbReference>
<dbReference type="SUPFAM" id="SSF55003">
    <property type="entry name" value="PAP/Archaeal CCA-adding enzyme, C-terminal domain"/>
    <property type="match status" value="1"/>
</dbReference>
<evidence type="ECO:0000256" key="2">
    <source>
        <dbReference type="ARBA" id="ARBA00010912"/>
    </source>
</evidence>
<dbReference type="GO" id="GO:1990817">
    <property type="term" value="F:poly(A) RNA polymerase activity"/>
    <property type="evidence" value="ECO:0007669"/>
    <property type="project" value="UniProtKB-EC"/>
</dbReference>
<protein>
    <recommendedName>
        <fullName evidence="3">polynucleotide adenylyltransferase</fullName>
        <ecNumber evidence="3">2.7.7.19</ecNumber>
    </recommendedName>
</protein>
<feature type="domain" description="Poly(A) polymerase RNA-binding" evidence="10">
    <location>
        <begin position="81"/>
        <end position="133"/>
    </location>
</feature>
<evidence type="ECO:0000256" key="5">
    <source>
        <dbReference type="ARBA" id="ARBA00022679"/>
    </source>
</evidence>
<dbReference type="InterPro" id="IPR011068">
    <property type="entry name" value="NuclTrfase_I-like_C"/>
</dbReference>
<dbReference type="OrthoDB" id="412748at2759"/>
<dbReference type="GO" id="GO:0005634">
    <property type="term" value="C:nucleus"/>
    <property type="evidence" value="ECO:0007669"/>
    <property type="project" value="UniProtKB-SubCell"/>
</dbReference>
<dbReference type="Proteomes" id="UP000267029">
    <property type="component" value="Unassembled WGS sequence"/>
</dbReference>
<dbReference type="EC" id="2.7.7.19" evidence="3"/>
<evidence type="ECO:0000256" key="3">
    <source>
        <dbReference type="ARBA" id="ARBA00012388"/>
    </source>
</evidence>
<dbReference type="Pfam" id="PF04928">
    <property type="entry name" value="PAP_central"/>
    <property type="match status" value="1"/>
</dbReference>
<dbReference type="PANTHER" id="PTHR10682:SF10">
    <property type="entry name" value="POLYNUCLEOTIDE ADENYLYLTRANSFERASE"/>
    <property type="match status" value="1"/>
</dbReference>